<organism evidence="1 2">
    <name type="scientific">Smallanthus sonchifolius</name>
    <dbReference type="NCBI Taxonomy" id="185202"/>
    <lineage>
        <taxon>Eukaryota</taxon>
        <taxon>Viridiplantae</taxon>
        <taxon>Streptophyta</taxon>
        <taxon>Embryophyta</taxon>
        <taxon>Tracheophyta</taxon>
        <taxon>Spermatophyta</taxon>
        <taxon>Magnoliopsida</taxon>
        <taxon>eudicotyledons</taxon>
        <taxon>Gunneridae</taxon>
        <taxon>Pentapetalae</taxon>
        <taxon>asterids</taxon>
        <taxon>campanulids</taxon>
        <taxon>Asterales</taxon>
        <taxon>Asteraceae</taxon>
        <taxon>Asteroideae</taxon>
        <taxon>Heliantheae alliance</taxon>
        <taxon>Millerieae</taxon>
        <taxon>Smallanthus</taxon>
    </lineage>
</organism>
<proteinExistence type="predicted"/>
<sequence length="155" mass="17485">MVSLTSLEPALTIFDIGHIEIVKELLQVNPDLCLFEGKDRKIPLHLAVAKTHVEVTTLLLLRLESIDCTTAQGETSIHLAVKYNQFKVFQVLIQHVKQVNKEDLLNSKDLYGNTILHLAVFKKQYQVVDLILNGGVMSKGKDGVEFLKQEWFDSA</sequence>
<accession>A0ACB8YCR8</accession>
<dbReference type="EMBL" id="CM042045">
    <property type="protein sequence ID" value="KAI3683168.1"/>
    <property type="molecule type" value="Genomic_DNA"/>
</dbReference>
<protein>
    <submittedName>
        <fullName evidence="1">Uncharacterized protein</fullName>
    </submittedName>
</protein>
<evidence type="ECO:0000313" key="1">
    <source>
        <dbReference type="EMBL" id="KAI3683168.1"/>
    </source>
</evidence>
<reference evidence="1 2" key="2">
    <citation type="journal article" date="2022" name="Mol. Ecol. Resour.">
        <title>The genomes of chicory, endive, great burdock and yacon provide insights into Asteraceae paleo-polyploidization history and plant inulin production.</title>
        <authorList>
            <person name="Fan W."/>
            <person name="Wang S."/>
            <person name="Wang H."/>
            <person name="Wang A."/>
            <person name="Jiang F."/>
            <person name="Liu H."/>
            <person name="Zhao H."/>
            <person name="Xu D."/>
            <person name="Zhang Y."/>
        </authorList>
    </citation>
    <scope>NUCLEOTIDE SEQUENCE [LARGE SCALE GENOMIC DNA]</scope>
    <source>
        <strain evidence="2">cv. Yunnan</strain>
        <tissue evidence="1">Leaves</tissue>
    </source>
</reference>
<dbReference type="Proteomes" id="UP001056120">
    <property type="component" value="Linkage Group LG28"/>
</dbReference>
<reference evidence="2" key="1">
    <citation type="journal article" date="2022" name="Mol. Ecol. Resour.">
        <title>The genomes of chicory, endive, great burdock and yacon provide insights into Asteraceae palaeo-polyploidization history and plant inulin production.</title>
        <authorList>
            <person name="Fan W."/>
            <person name="Wang S."/>
            <person name="Wang H."/>
            <person name="Wang A."/>
            <person name="Jiang F."/>
            <person name="Liu H."/>
            <person name="Zhao H."/>
            <person name="Xu D."/>
            <person name="Zhang Y."/>
        </authorList>
    </citation>
    <scope>NUCLEOTIDE SEQUENCE [LARGE SCALE GENOMIC DNA]</scope>
    <source>
        <strain evidence="2">cv. Yunnan</strain>
    </source>
</reference>
<evidence type="ECO:0000313" key="2">
    <source>
        <dbReference type="Proteomes" id="UP001056120"/>
    </source>
</evidence>
<comment type="caution">
    <text evidence="1">The sequence shown here is derived from an EMBL/GenBank/DDBJ whole genome shotgun (WGS) entry which is preliminary data.</text>
</comment>
<gene>
    <name evidence="1" type="ORF">L1987_83668</name>
</gene>
<name>A0ACB8YCR8_9ASTR</name>
<keyword evidence="2" id="KW-1185">Reference proteome</keyword>